<dbReference type="EMBL" id="CP076128">
    <property type="protein sequence ID" value="QWG06031.1"/>
    <property type="molecule type" value="Genomic_DNA"/>
</dbReference>
<keyword evidence="1" id="KW-1133">Transmembrane helix</keyword>
<name>A0ABX8GR88_9BACT</name>
<reference evidence="2 3" key="1">
    <citation type="submission" date="2021-05" db="EMBL/GenBank/DDBJ databases">
        <title>Comparative genomic studies on the polysaccharide-degrading batcterial strains of the Flammeovirga genus.</title>
        <authorList>
            <person name="Zewei F."/>
            <person name="Zheng Z."/>
            <person name="Yu L."/>
            <person name="Ruyue G."/>
            <person name="Yanhong M."/>
            <person name="Yuanyuan C."/>
            <person name="Jingyan G."/>
            <person name="Wenjun H."/>
        </authorList>
    </citation>
    <scope>NUCLEOTIDE SEQUENCE [LARGE SCALE GENOMIC DNA]</scope>
    <source>
        <strain evidence="2 3">YS10</strain>
    </source>
</reference>
<keyword evidence="1" id="KW-0472">Membrane</keyword>
<organism evidence="2 3">
    <name type="scientific">Flammeovirga kamogawensis</name>
    <dbReference type="NCBI Taxonomy" id="373891"/>
    <lineage>
        <taxon>Bacteria</taxon>
        <taxon>Pseudomonadati</taxon>
        <taxon>Bacteroidota</taxon>
        <taxon>Cytophagia</taxon>
        <taxon>Cytophagales</taxon>
        <taxon>Flammeovirgaceae</taxon>
        <taxon>Flammeovirga</taxon>
    </lineage>
</organism>
<dbReference type="RefSeq" id="WP_144073464.1">
    <property type="nucleotide sequence ID" value="NZ_CP076128.1"/>
</dbReference>
<evidence type="ECO:0000256" key="1">
    <source>
        <dbReference type="SAM" id="Phobius"/>
    </source>
</evidence>
<evidence type="ECO:0008006" key="4">
    <source>
        <dbReference type="Google" id="ProtNLM"/>
    </source>
</evidence>
<protein>
    <recommendedName>
        <fullName evidence="4">DUF2490 domain-containing protein</fullName>
    </recommendedName>
</protein>
<proteinExistence type="predicted"/>
<feature type="transmembrane region" description="Helical" evidence="1">
    <location>
        <begin position="31"/>
        <end position="49"/>
    </location>
</feature>
<dbReference type="Proteomes" id="UP000682802">
    <property type="component" value="Chromosome 1"/>
</dbReference>
<gene>
    <name evidence="2" type="ORF">KM029_11730</name>
</gene>
<keyword evidence="1" id="KW-0812">Transmembrane</keyword>
<evidence type="ECO:0000313" key="2">
    <source>
        <dbReference type="EMBL" id="QWG06031.1"/>
    </source>
</evidence>
<keyword evidence="3" id="KW-1185">Reference proteome</keyword>
<accession>A0ABX8GR88</accession>
<sequence>MNQNNSQRNFQPVLKFDNIKSVIRIKPNAKFIYPLIIIFYSLFVTNIYAQSKFKIFYQSKYEFGFSKVKVLERYRNRIGFSQQNLATYIGHDLSIFDKSENRERFKWKIDYTLYRRKANQIRIQNELNFDIHSNNSVGNITLYHLLDLKNGFSILNECYVYYLDNEVFNIGTVEWKPTFRWKRNIHKTQFYIALKPPILQINNTSNLEDRKLIVDGNSTELNFGLNKLIFKQVKFDIGYNFLYDFEDQFSGHKIIFCLKGTLN</sequence>
<evidence type="ECO:0000313" key="3">
    <source>
        <dbReference type="Proteomes" id="UP000682802"/>
    </source>
</evidence>